<proteinExistence type="inferred from homology"/>
<dbReference type="PROSITE" id="PS51375">
    <property type="entry name" value="PPR"/>
    <property type="match status" value="7"/>
</dbReference>
<dbReference type="InParanoid" id="A0A059C736"/>
<dbReference type="InterPro" id="IPR002885">
    <property type="entry name" value="PPR_rpt"/>
</dbReference>
<dbReference type="OMA" id="CKPRLVN"/>
<dbReference type="Pfam" id="PF01535">
    <property type="entry name" value="PPR"/>
    <property type="match status" value="3"/>
</dbReference>
<evidence type="ECO:0000313" key="5">
    <source>
        <dbReference type="EMBL" id="KCW74172.1"/>
    </source>
</evidence>
<dbReference type="EMBL" id="KK198757">
    <property type="protein sequence ID" value="KCW74172.1"/>
    <property type="molecule type" value="Genomic_DNA"/>
</dbReference>
<dbReference type="PANTHER" id="PTHR47936">
    <property type="entry name" value="PPR_LONG DOMAIN-CONTAINING PROTEIN"/>
    <property type="match status" value="1"/>
</dbReference>
<feature type="region of interest" description="Disordered" evidence="4">
    <location>
        <begin position="81"/>
        <end position="109"/>
    </location>
</feature>
<feature type="compositionally biased region" description="Basic residues" evidence="4">
    <location>
        <begin position="95"/>
        <end position="104"/>
    </location>
</feature>
<organism evidence="5">
    <name type="scientific">Eucalyptus grandis</name>
    <name type="common">Flooded gum</name>
    <dbReference type="NCBI Taxonomy" id="71139"/>
    <lineage>
        <taxon>Eukaryota</taxon>
        <taxon>Viridiplantae</taxon>
        <taxon>Streptophyta</taxon>
        <taxon>Embryophyta</taxon>
        <taxon>Tracheophyta</taxon>
        <taxon>Spermatophyta</taxon>
        <taxon>Magnoliopsida</taxon>
        <taxon>eudicotyledons</taxon>
        <taxon>Gunneridae</taxon>
        <taxon>Pentapetalae</taxon>
        <taxon>rosids</taxon>
        <taxon>malvids</taxon>
        <taxon>Myrtales</taxon>
        <taxon>Myrtaceae</taxon>
        <taxon>Myrtoideae</taxon>
        <taxon>Eucalypteae</taxon>
        <taxon>Eucalyptus</taxon>
    </lineage>
</organism>
<dbReference type="eggNOG" id="KOG4197">
    <property type="taxonomic scope" value="Eukaryota"/>
</dbReference>
<dbReference type="PANTHER" id="PTHR47936:SF1">
    <property type="entry name" value="PENTATRICOPEPTIDE REPEAT-CONTAINING PROTEIN GUN1, CHLOROPLASTIC"/>
    <property type="match status" value="1"/>
</dbReference>
<dbReference type="Pfam" id="PF13041">
    <property type="entry name" value="PPR_2"/>
    <property type="match status" value="2"/>
</dbReference>
<evidence type="ECO:0000256" key="2">
    <source>
        <dbReference type="ARBA" id="ARBA00022737"/>
    </source>
</evidence>
<evidence type="ECO:0008006" key="6">
    <source>
        <dbReference type="Google" id="ProtNLM"/>
    </source>
</evidence>
<name>A0A059C736_EUCGR</name>
<feature type="repeat" description="PPR" evidence="3">
    <location>
        <begin position="416"/>
        <end position="450"/>
    </location>
</feature>
<accession>A0A059C736</accession>
<dbReference type="NCBIfam" id="TIGR00756">
    <property type="entry name" value="PPR"/>
    <property type="match status" value="9"/>
</dbReference>
<feature type="repeat" description="PPR" evidence="3">
    <location>
        <begin position="381"/>
        <end position="415"/>
    </location>
</feature>
<feature type="repeat" description="PPR" evidence="3">
    <location>
        <begin position="311"/>
        <end position="345"/>
    </location>
</feature>
<dbReference type="Gramene" id="KCW74172">
    <property type="protein sequence ID" value="KCW74172"/>
    <property type="gene ID" value="EUGRSUZ_E02818"/>
</dbReference>
<feature type="repeat" description="PPR" evidence="3">
    <location>
        <begin position="346"/>
        <end position="380"/>
    </location>
</feature>
<dbReference type="Pfam" id="PF13812">
    <property type="entry name" value="PPR_3"/>
    <property type="match status" value="1"/>
</dbReference>
<feature type="repeat" description="PPR" evidence="3">
    <location>
        <begin position="241"/>
        <end position="275"/>
    </location>
</feature>
<gene>
    <name evidence="5" type="ORF">EUGRSUZ_E02818</name>
</gene>
<keyword evidence="2" id="KW-0677">Repeat</keyword>
<dbReference type="Gene3D" id="1.25.40.10">
    <property type="entry name" value="Tetratricopeptide repeat domain"/>
    <property type="match status" value="3"/>
</dbReference>
<comment type="similarity">
    <text evidence="1">Belongs to the PPR family. P subfamily.</text>
</comment>
<evidence type="ECO:0000256" key="1">
    <source>
        <dbReference type="ARBA" id="ARBA00007626"/>
    </source>
</evidence>
<reference evidence="5" key="1">
    <citation type="submission" date="2013-07" db="EMBL/GenBank/DDBJ databases">
        <title>The genome of Eucalyptus grandis.</title>
        <authorList>
            <person name="Schmutz J."/>
            <person name="Hayes R."/>
            <person name="Myburg A."/>
            <person name="Tuskan G."/>
            <person name="Grattapaglia D."/>
            <person name="Rokhsar D.S."/>
        </authorList>
    </citation>
    <scope>NUCLEOTIDE SEQUENCE</scope>
    <source>
        <tissue evidence="5">Leaf extractions</tissue>
    </source>
</reference>
<evidence type="ECO:0000256" key="3">
    <source>
        <dbReference type="PROSITE-ProRule" id="PRU00708"/>
    </source>
</evidence>
<protein>
    <recommendedName>
        <fullName evidence="6">Pentacotripeptide-repeat region of PRORP domain-containing protein</fullName>
    </recommendedName>
</protein>
<sequence>MTRMNCTSTLYTNARKFNLSASYCGLFLARPFSFEDDALLFICLMIHPRTGSIRRVRAKDLLLNNTLCFCLPARHYSHLGRAKSKAPTTKNSKQPSRHSQHRRKPDPFVTKVKEVEDPDEALSLFYEYRRMGFRHDYPSYSALIYKLARSRSFEAVEEILSRVEETDVRCRESLFIALIRHYGKVHLVDKAVRLFQRMTDFNCTRTLQSFNTILNVLVENDRLLDAVELLHRSYKMGFRPNSVSFNVIMKGWLEKGEWETACKVFDEMLEKKVQPTVVTYNSLVGFLCRKGDVERAMGLLEDMTHKGKYPNASTYALLMEGLCLLGKYEEAKKLMFDMEYKGCKPAPVNFGVLMSDLGKRGETDKAKELLKEMKRRKCKPDVVSYNILVNYLCKEGRPAEAYKLLVEMQIEGREPNAATYRMMLDGFCKVEDFQGGLKVLNAMLTSKHCPMADTYCHLVEGLLRNGNIDDACFVVEGMEKRKIRVELESWEVLASHACRADGGAMELLTELSLEEF</sequence>
<feature type="repeat" description="PPR" evidence="3">
    <location>
        <begin position="276"/>
        <end position="310"/>
    </location>
</feature>
<dbReference type="InterPro" id="IPR011990">
    <property type="entry name" value="TPR-like_helical_dom_sf"/>
</dbReference>
<dbReference type="AlphaFoldDB" id="A0A059C736"/>
<feature type="repeat" description="PPR" evidence="3">
    <location>
        <begin position="206"/>
        <end position="240"/>
    </location>
</feature>
<dbReference type="SUPFAM" id="SSF48452">
    <property type="entry name" value="TPR-like"/>
    <property type="match status" value="1"/>
</dbReference>
<evidence type="ECO:0000256" key="4">
    <source>
        <dbReference type="SAM" id="MobiDB-lite"/>
    </source>
</evidence>